<dbReference type="Proteomes" id="UP000664034">
    <property type="component" value="Unassembled WGS sequence"/>
</dbReference>
<evidence type="ECO:0000256" key="1">
    <source>
        <dbReference type="ARBA" id="ARBA00022491"/>
    </source>
</evidence>
<keyword evidence="8" id="KW-1185">Reference proteome</keyword>
<dbReference type="InterPro" id="IPR009057">
    <property type="entry name" value="Homeodomain-like_sf"/>
</dbReference>
<dbReference type="GO" id="GO:0003700">
    <property type="term" value="F:DNA-binding transcription factor activity"/>
    <property type="evidence" value="ECO:0007669"/>
    <property type="project" value="TreeGrafter"/>
</dbReference>
<sequence>MRQRIVDAAMALFFRYGYSRVVVDDIARELAISKKTIYNHFGGKADILMAGIEQFADRYVTGAEAILNNVDLTFRQKLNDYLLHIGISFSSVNRLFLDDLKRSEPTLWQRMTDFRRDVPLKNFAQLLDEGARVGYIRDDSTRQLAVLVYVSAIQSLTDPDFLTQFPGAVTVGIASNPRETIEQVINLLLRGMLTEKFYRE</sequence>
<dbReference type="PANTHER" id="PTHR30055">
    <property type="entry name" value="HTH-TYPE TRANSCRIPTIONAL REGULATOR RUTR"/>
    <property type="match status" value="1"/>
</dbReference>
<keyword evidence="4" id="KW-0804">Transcription</keyword>
<organism evidence="7 8">
    <name type="scientific">Fibrella rubiginis</name>
    <dbReference type="NCBI Taxonomy" id="2817060"/>
    <lineage>
        <taxon>Bacteria</taxon>
        <taxon>Pseudomonadati</taxon>
        <taxon>Bacteroidota</taxon>
        <taxon>Cytophagia</taxon>
        <taxon>Cytophagales</taxon>
        <taxon>Spirosomataceae</taxon>
        <taxon>Fibrella</taxon>
    </lineage>
</organism>
<accession>A0A939GCD7</accession>
<dbReference type="InterPro" id="IPR036271">
    <property type="entry name" value="Tet_transcr_reg_TetR-rel_C_sf"/>
</dbReference>
<evidence type="ECO:0000313" key="7">
    <source>
        <dbReference type="EMBL" id="MBO0935746.1"/>
    </source>
</evidence>
<comment type="caution">
    <text evidence="7">The sequence shown here is derived from an EMBL/GenBank/DDBJ whole genome shotgun (WGS) entry which is preliminary data.</text>
</comment>
<dbReference type="Gene3D" id="1.10.357.10">
    <property type="entry name" value="Tetracycline Repressor, domain 2"/>
    <property type="match status" value="1"/>
</dbReference>
<proteinExistence type="predicted"/>
<dbReference type="PROSITE" id="PS50977">
    <property type="entry name" value="HTH_TETR_2"/>
    <property type="match status" value="1"/>
</dbReference>
<keyword evidence="1" id="KW-0678">Repressor</keyword>
<evidence type="ECO:0000256" key="5">
    <source>
        <dbReference type="PROSITE-ProRule" id="PRU00335"/>
    </source>
</evidence>
<dbReference type="PANTHER" id="PTHR30055:SF175">
    <property type="entry name" value="HTH-TYPE TRANSCRIPTIONAL REPRESSOR KSTR2"/>
    <property type="match status" value="1"/>
</dbReference>
<evidence type="ECO:0000256" key="4">
    <source>
        <dbReference type="ARBA" id="ARBA00023163"/>
    </source>
</evidence>
<dbReference type="InterPro" id="IPR001647">
    <property type="entry name" value="HTH_TetR"/>
</dbReference>
<evidence type="ECO:0000259" key="6">
    <source>
        <dbReference type="PROSITE" id="PS50977"/>
    </source>
</evidence>
<dbReference type="SUPFAM" id="SSF48498">
    <property type="entry name" value="Tetracyclin repressor-like, C-terminal domain"/>
    <property type="match status" value="1"/>
</dbReference>
<evidence type="ECO:0000256" key="2">
    <source>
        <dbReference type="ARBA" id="ARBA00023015"/>
    </source>
</evidence>
<dbReference type="GO" id="GO:0000976">
    <property type="term" value="F:transcription cis-regulatory region binding"/>
    <property type="evidence" value="ECO:0007669"/>
    <property type="project" value="TreeGrafter"/>
</dbReference>
<dbReference type="Pfam" id="PF00440">
    <property type="entry name" value="TetR_N"/>
    <property type="match status" value="1"/>
</dbReference>
<evidence type="ECO:0000256" key="3">
    <source>
        <dbReference type="ARBA" id="ARBA00023125"/>
    </source>
</evidence>
<name>A0A939GCD7_9BACT</name>
<protein>
    <submittedName>
        <fullName evidence="7">TetR/AcrR family transcriptional regulator</fullName>
    </submittedName>
</protein>
<feature type="domain" description="HTH tetR-type" evidence="6">
    <location>
        <begin position="1"/>
        <end position="59"/>
    </location>
</feature>
<dbReference type="PRINTS" id="PR00455">
    <property type="entry name" value="HTHTETR"/>
</dbReference>
<dbReference type="EMBL" id="JAFMYV010000002">
    <property type="protein sequence ID" value="MBO0935746.1"/>
    <property type="molecule type" value="Genomic_DNA"/>
</dbReference>
<gene>
    <name evidence="7" type="ORF">J2I47_04220</name>
</gene>
<dbReference type="InterPro" id="IPR050109">
    <property type="entry name" value="HTH-type_TetR-like_transc_reg"/>
</dbReference>
<keyword evidence="2" id="KW-0805">Transcription regulation</keyword>
<dbReference type="SUPFAM" id="SSF46689">
    <property type="entry name" value="Homeodomain-like"/>
    <property type="match status" value="1"/>
</dbReference>
<reference evidence="7" key="1">
    <citation type="submission" date="2021-03" db="EMBL/GenBank/DDBJ databases">
        <title>Fibrella sp. HMF5335 genome sequencing and assembly.</title>
        <authorList>
            <person name="Kang H."/>
            <person name="Kim H."/>
            <person name="Bae S."/>
            <person name="Joh K."/>
        </authorList>
    </citation>
    <scope>NUCLEOTIDE SEQUENCE</scope>
    <source>
        <strain evidence="7">HMF5335</strain>
    </source>
</reference>
<feature type="DNA-binding region" description="H-T-H motif" evidence="5">
    <location>
        <begin position="22"/>
        <end position="41"/>
    </location>
</feature>
<dbReference type="Gene3D" id="1.10.10.60">
    <property type="entry name" value="Homeodomain-like"/>
    <property type="match status" value="1"/>
</dbReference>
<evidence type="ECO:0000313" key="8">
    <source>
        <dbReference type="Proteomes" id="UP000664034"/>
    </source>
</evidence>
<dbReference type="AlphaFoldDB" id="A0A939GCD7"/>
<keyword evidence="3 5" id="KW-0238">DNA-binding</keyword>